<proteinExistence type="predicted"/>
<sequence length="694" mass="77868">MLLGKSTTPRTSHTMSETGIKTSQRVSRSCVECSRRKIRCDKKSPCNPCVRRNAGNSCRRPIVRVRGQLTVYADSDAGSAEDVQLEDLLRERGALRAQIAELETALALSKPCAHSRTSESTDYSAPSASLEDLVPAFEQFDIGITTNGPREGGEKDLIDSLYEPAADPIYLLLPSKDASVQLVTFSLHRLGWLHCAVDADVFFGEHEDFWQSTQLGTGIERERRPWLVVYLAVLAVGILYSDPEEIPDVTQLPQLGMPLADPVSIAVHTSRLWYEAALKELERYGFAGSPSLPVVQALSVLTLCHSNFGEHQREWLITGFATNMARCLDMHKLGNEVNISRDLCQRPEWSTPSQRELGRRLWWACVIRDWLASWSRPPSISPASFCCYVSTISRQDDYILPRGLMTDSPASHESNTLAPPSPAHYHSIMCRVSYIIYLYIKANTHQTNLKFIKAIEEVETVRRDLPLHLSPSFPANEDDRIWESKHPWIPFQRYLIHYVLDFITLTIARVLIPKDAEDDPINSRHLALQSANRILNYYAAPAPRMYRLVWVVSASTVASAIYVSLDMLANPHDYRGDAKLGIINLLRIAFLELKKHSEVAIHAAKGSAVLEGLLPVLERHDTELPGVPRTIHELLQQLSMAAHSTSNDLSNSAPAMDGFAHHGNYENIDMFDGIGNTLQETFAFEDWDEVFAQM</sequence>
<evidence type="ECO:0000313" key="1">
    <source>
        <dbReference type="EMBL" id="KAB2104237.1"/>
    </source>
</evidence>
<gene>
    <name evidence="1" type="ORF">AG0111_0g7322</name>
</gene>
<dbReference type="Proteomes" id="UP000293547">
    <property type="component" value="Unassembled WGS sequence"/>
</dbReference>
<keyword evidence="2" id="KW-1185">Reference proteome</keyword>
<organism evidence="1 2">
    <name type="scientific">Alternaria gaisen</name>
    <dbReference type="NCBI Taxonomy" id="167740"/>
    <lineage>
        <taxon>Eukaryota</taxon>
        <taxon>Fungi</taxon>
        <taxon>Dikarya</taxon>
        <taxon>Ascomycota</taxon>
        <taxon>Pezizomycotina</taxon>
        <taxon>Dothideomycetes</taxon>
        <taxon>Pleosporomycetidae</taxon>
        <taxon>Pleosporales</taxon>
        <taxon>Pleosporineae</taxon>
        <taxon>Pleosporaceae</taxon>
        <taxon>Alternaria</taxon>
        <taxon>Alternaria sect. Alternaria</taxon>
    </lineage>
</organism>
<reference evidence="1 2" key="1">
    <citation type="journal article" date="2019" name="bioRxiv">
        <title>Genomics, evolutionary history and diagnostics of the Alternaria alternata species group including apple and Asian pear pathotypes.</title>
        <authorList>
            <person name="Armitage A.D."/>
            <person name="Cockerton H.M."/>
            <person name="Sreenivasaprasad S."/>
            <person name="Woodhall J.W."/>
            <person name="Lane C.R."/>
            <person name="Harrison R.J."/>
            <person name="Clarkson J.P."/>
        </authorList>
    </citation>
    <scope>NUCLEOTIDE SEQUENCE [LARGE SCALE GENOMIC DNA]</scope>
    <source>
        <strain evidence="1 2">FERA 650</strain>
    </source>
</reference>
<dbReference type="EMBL" id="PDWZ02000007">
    <property type="protein sequence ID" value="KAB2104237.1"/>
    <property type="molecule type" value="Genomic_DNA"/>
</dbReference>
<comment type="caution">
    <text evidence="1">The sequence shown here is derived from an EMBL/GenBank/DDBJ whole genome shotgun (WGS) entry which is preliminary data.</text>
</comment>
<accession>A0ACB6FII9</accession>
<protein>
    <submittedName>
        <fullName evidence="1">Uncharacterized protein</fullName>
    </submittedName>
</protein>
<name>A0ACB6FII9_9PLEO</name>
<evidence type="ECO:0000313" key="2">
    <source>
        <dbReference type="Proteomes" id="UP000293547"/>
    </source>
</evidence>